<dbReference type="Proteomes" id="UP001157502">
    <property type="component" value="Chromosome 31"/>
</dbReference>
<reference evidence="1" key="1">
    <citation type="submission" date="2021-05" db="EMBL/GenBank/DDBJ databases">
        <authorList>
            <person name="Pan Q."/>
            <person name="Jouanno E."/>
            <person name="Zahm M."/>
            <person name="Klopp C."/>
            <person name="Cabau C."/>
            <person name="Louis A."/>
            <person name="Berthelot C."/>
            <person name="Parey E."/>
            <person name="Roest Crollius H."/>
            <person name="Montfort J."/>
            <person name="Robinson-Rechavi M."/>
            <person name="Bouchez O."/>
            <person name="Lampietro C."/>
            <person name="Lopez Roques C."/>
            <person name="Donnadieu C."/>
            <person name="Postlethwait J."/>
            <person name="Bobe J."/>
            <person name="Dillon D."/>
            <person name="Chandos A."/>
            <person name="von Hippel F."/>
            <person name="Guiguen Y."/>
        </authorList>
    </citation>
    <scope>NUCLEOTIDE SEQUENCE</scope>
    <source>
        <strain evidence="1">YG-Jan2019</strain>
    </source>
</reference>
<comment type="caution">
    <text evidence="1">The sequence shown here is derived from an EMBL/GenBank/DDBJ whole genome shotgun (WGS) entry which is preliminary data.</text>
</comment>
<organism evidence="1 2">
    <name type="scientific">Dallia pectoralis</name>
    <name type="common">Alaska blackfish</name>
    <dbReference type="NCBI Taxonomy" id="75939"/>
    <lineage>
        <taxon>Eukaryota</taxon>
        <taxon>Metazoa</taxon>
        <taxon>Chordata</taxon>
        <taxon>Craniata</taxon>
        <taxon>Vertebrata</taxon>
        <taxon>Euteleostomi</taxon>
        <taxon>Actinopterygii</taxon>
        <taxon>Neopterygii</taxon>
        <taxon>Teleostei</taxon>
        <taxon>Protacanthopterygii</taxon>
        <taxon>Esociformes</taxon>
        <taxon>Umbridae</taxon>
        <taxon>Dallia</taxon>
    </lineage>
</organism>
<sequence length="237" mass="27508">MTVTSIAILWRIVQVITSRRYPLTETEMALRSTQQENCNIQKQLSDWKRLFGECETRAEIQLAELQSARQECQDLKMRLKNSQEKNMVLNLQLTDQQTKERTIEKLSEGLKNIEAQYQRQKRQTGEAKDALAIEKQATKFLHQQIFKLSCSGVSLNKPCKTPNTTWNPFKAPSFQDLRGKPTKTKNGSPNQIQVLAPEPGSQHTFRPVGNENGRQRNCCPFRKFFRMGKFSRKCWKK</sequence>
<name>A0ACC2FAW3_DALPE</name>
<gene>
    <name evidence="1" type="ORF">DPEC_G00324170</name>
</gene>
<protein>
    <submittedName>
        <fullName evidence="1">Uncharacterized protein</fullName>
    </submittedName>
</protein>
<accession>A0ACC2FAW3</accession>
<keyword evidence="2" id="KW-1185">Reference proteome</keyword>
<evidence type="ECO:0000313" key="1">
    <source>
        <dbReference type="EMBL" id="KAJ7988497.1"/>
    </source>
</evidence>
<proteinExistence type="predicted"/>
<evidence type="ECO:0000313" key="2">
    <source>
        <dbReference type="Proteomes" id="UP001157502"/>
    </source>
</evidence>
<dbReference type="EMBL" id="CM055758">
    <property type="protein sequence ID" value="KAJ7988497.1"/>
    <property type="molecule type" value="Genomic_DNA"/>
</dbReference>